<proteinExistence type="inferred from homology"/>
<feature type="transmembrane region" description="Helical" evidence="6">
    <location>
        <begin position="135"/>
        <end position="153"/>
    </location>
</feature>
<evidence type="ECO:0000256" key="6">
    <source>
        <dbReference type="RuleBase" id="RU361157"/>
    </source>
</evidence>
<dbReference type="PANTHER" id="PTHR43229">
    <property type="entry name" value="NODULATION PROTEIN J"/>
    <property type="match status" value="1"/>
</dbReference>
<feature type="domain" description="ABC transmembrane type-2" evidence="7">
    <location>
        <begin position="47"/>
        <end position="274"/>
    </location>
</feature>
<dbReference type="PIRSF" id="PIRSF006648">
    <property type="entry name" value="DrrB"/>
    <property type="match status" value="1"/>
</dbReference>
<keyword evidence="2 6" id="KW-0812">Transmembrane</keyword>
<name>A0A9X3NRL8_9ACTN</name>
<feature type="transmembrane region" description="Helical" evidence="6">
    <location>
        <begin position="159"/>
        <end position="184"/>
    </location>
</feature>
<dbReference type="Proteomes" id="UP001140076">
    <property type="component" value="Unassembled WGS sequence"/>
</dbReference>
<keyword evidence="3 6" id="KW-1133">Transmembrane helix</keyword>
<evidence type="ECO:0000256" key="2">
    <source>
        <dbReference type="ARBA" id="ARBA00022692"/>
    </source>
</evidence>
<keyword evidence="9" id="KW-1185">Reference proteome</keyword>
<comment type="subcellular location">
    <subcellularLocation>
        <location evidence="6">Cell membrane</location>
        <topology evidence="6">Multi-pass membrane protein</topology>
    </subcellularLocation>
    <subcellularLocation>
        <location evidence="1">Membrane</location>
        <topology evidence="1">Multi-pass membrane protein</topology>
    </subcellularLocation>
</comment>
<evidence type="ECO:0000313" key="9">
    <source>
        <dbReference type="Proteomes" id="UP001140076"/>
    </source>
</evidence>
<dbReference type="GO" id="GO:0046677">
    <property type="term" value="P:response to antibiotic"/>
    <property type="evidence" value="ECO:0007669"/>
    <property type="project" value="UniProtKB-KW"/>
</dbReference>
<keyword evidence="6" id="KW-0813">Transport</keyword>
<evidence type="ECO:0000256" key="3">
    <source>
        <dbReference type="ARBA" id="ARBA00022989"/>
    </source>
</evidence>
<dbReference type="RefSeq" id="WP_270075296.1">
    <property type="nucleotide sequence ID" value="NZ_JAJAQC010000107.1"/>
</dbReference>
<feature type="transmembrane region" description="Helical" evidence="6">
    <location>
        <begin position="191"/>
        <end position="211"/>
    </location>
</feature>
<dbReference type="AlphaFoldDB" id="A0A9X3NRL8"/>
<dbReference type="PANTHER" id="PTHR43229:SF3">
    <property type="entry name" value="ABC-TYPE MULTIDRUG TRANSPORT SYSTEM, PERMEASE COMPONENT"/>
    <property type="match status" value="1"/>
</dbReference>
<feature type="transmembrane region" description="Helical" evidence="6">
    <location>
        <begin position="249"/>
        <end position="267"/>
    </location>
</feature>
<dbReference type="InterPro" id="IPR013525">
    <property type="entry name" value="ABC2_TM"/>
</dbReference>
<dbReference type="EMBL" id="JAJAQC010000107">
    <property type="protein sequence ID" value="MDA0568067.1"/>
    <property type="molecule type" value="Genomic_DNA"/>
</dbReference>
<feature type="transmembrane region" description="Helical" evidence="6">
    <location>
        <begin position="47"/>
        <end position="68"/>
    </location>
</feature>
<accession>A0A9X3NRL8</accession>
<dbReference type="PROSITE" id="PS51012">
    <property type="entry name" value="ABC_TM2"/>
    <property type="match status" value="1"/>
</dbReference>
<organism evidence="8 9">
    <name type="scientific">Streptomonospora mangrovi</name>
    <dbReference type="NCBI Taxonomy" id="2883123"/>
    <lineage>
        <taxon>Bacteria</taxon>
        <taxon>Bacillati</taxon>
        <taxon>Actinomycetota</taxon>
        <taxon>Actinomycetes</taxon>
        <taxon>Streptosporangiales</taxon>
        <taxon>Nocardiopsidaceae</taxon>
        <taxon>Streptomonospora</taxon>
    </lineage>
</organism>
<dbReference type="PRINTS" id="PR00164">
    <property type="entry name" value="ABC2TRNSPORT"/>
</dbReference>
<dbReference type="Pfam" id="PF01061">
    <property type="entry name" value="ABC2_membrane"/>
    <property type="match status" value="1"/>
</dbReference>
<dbReference type="InterPro" id="IPR047817">
    <property type="entry name" value="ABC2_TM_bact-type"/>
</dbReference>
<evidence type="ECO:0000313" key="8">
    <source>
        <dbReference type="EMBL" id="MDA0568067.1"/>
    </source>
</evidence>
<evidence type="ECO:0000256" key="5">
    <source>
        <dbReference type="ARBA" id="ARBA00023251"/>
    </source>
</evidence>
<dbReference type="InterPro" id="IPR000412">
    <property type="entry name" value="ABC_2_transport"/>
</dbReference>
<evidence type="ECO:0000256" key="1">
    <source>
        <dbReference type="ARBA" id="ARBA00004141"/>
    </source>
</evidence>
<protein>
    <recommendedName>
        <fullName evidence="6">Transport permease protein</fullName>
    </recommendedName>
</protein>
<keyword evidence="4 6" id="KW-0472">Membrane</keyword>
<gene>
    <name evidence="8" type="ORF">LG943_27660</name>
</gene>
<dbReference type="InterPro" id="IPR051784">
    <property type="entry name" value="Nod_factor_ABC_transporter"/>
</dbReference>
<dbReference type="GO" id="GO:0140359">
    <property type="term" value="F:ABC-type transporter activity"/>
    <property type="evidence" value="ECO:0007669"/>
    <property type="project" value="InterPro"/>
</dbReference>
<evidence type="ECO:0000259" key="7">
    <source>
        <dbReference type="PROSITE" id="PS51012"/>
    </source>
</evidence>
<sequence>MTATTTTHPGAPGAGADDVVPVRRTSFVRDVWTVFSREITPTLREPLGLAFTMAQPLLFLFLFGPLLGGTGGFGGGEAPWQWFVPGILVLQCLFGPMMAGYNLLTELLGGSLERMMVSPLNRTAMLIGRTLKESVLLVAQAVLIMALAVPMGFTVHAPGIAAGLVLLTVFGVGLGALSFTLAMAAQPNGELFYMVTQMLLFPLLLLSGVLLPLDFGPSWLRAVAAANPVAYIADAERALFAGDFTDPSVAYGALAAVAVAMVGLLLGTRAMRRGV</sequence>
<reference evidence="8" key="1">
    <citation type="submission" date="2021-10" db="EMBL/GenBank/DDBJ databases">
        <title>Streptomonospora sp. nov., isolated from mangrove soil.</title>
        <authorList>
            <person name="Chen X."/>
            <person name="Ge X."/>
            <person name="Liu W."/>
        </authorList>
    </citation>
    <scope>NUCLEOTIDE SEQUENCE</scope>
    <source>
        <strain evidence="8">S1-112</strain>
    </source>
</reference>
<keyword evidence="6" id="KW-1003">Cell membrane</keyword>
<evidence type="ECO:0000256" key="4">
    <source>
        <dbReference type="ARBA" id="ARBA00023136"/>
    </source>
</evidence>
<feature type="transmembrane region" description="Helical" evidence="6">
    <location>
        <begin position="80"/>
        <end position="104"/>
    </location>
</feature>
<dbReference type="GO" id="GO:0043190">
    <property type="term" value="C:ATP-binding cassette (ABC) transporter complex"/>
    <property type="evidence" value="ECO:0007669"/>
    <property type="project" value="InterPro"/>
</dbReference>
<keyword evidence="5" id="KW-0046">Antibiotic resistance</keyword>
<comment type="caution">
    <text evidence="8">The sequence shown here is derived from an EMBL/GenBank/DDBJ whole genome shotgun (WGS) entry which is preliminary data.</text>
</comment>
<comment type="similarity">
    <text evidence="6">Belongs to the ABC-2 integral membrane protein family.</text>
</comment>